<feature type="region of interest" description="Disordered" evidence="1">
    <location>
        <begin position="251"/>
        <end position="285"/>
    </location>
</feature>
<dbReference type="Proteomes" id="UP001152300">
    <property type="component" value="Unassembled WGS sequence"/>
</dbReference>
<feature type="compositionally biased region" description="Polar residues" evidence="1">
    <location>
        <begin position="272"/>
        <end position="285"/>
    </location>
</feature>
<protein>
    <submittedName>
        <fullName evidence="2">Uncharacterized protein</fullName>
    </submittedName>
</protein>
<reference evidence="2" key="1">
    <citation type="submission" date="2022-11" db="EMBL/GenBank/DDBJ databases">
        <title>Genome Resource of Sclerotinia nivalis Strain SnTB1, a Plant Pathogen Isolated from American Ginseng.</title>
        <authorList>
            <person name="Fan S."/>
        </authorList>
    </citation>
    <scope>NUCLEOTIDE SEQUENCE</scope>
    <source>
        <strain evidence="2">SnTB1</strain>
    </source>
</reference>
<comment type="caution">
    <text evidence="2">The sequence shown here is derived from an EMBL/GenBank/DDBJ whole genome shotgun (WGS) entry which is preliminary data.</text>
</comment>
<keyword evidence="3" id="KW-1185">Reference proteome</keyword>
<organism evidence="2 3">
    <name type="scientific">Sclerotinia nivalis</name>
    <dbReference type="NCBI Taxonomy" id="352851"/>
    <lineage>
        <taxon>Eukaryota</taxon>
        <taxon>Fungi</taxon>
        <taxon>Dikarya</taxon>
        <taxon>Ascomycota</taxon>
        <taxon>Pezizomycotina</taxon>
        <taxon>Leotiomycetes</taxon>
        <taxon>Helotiales</taxon>
        <taxon>Sclerotiniaceae</taxon>
        <taxon>Sclerotinia</taxon>
    </lineage>
</organism>
<proteinExistence type="predicted"/>
<name>A0A9X0AJN2_9HELO</name>
<evidence type="ECO:0000313" key="3">
    <source>
        <dbReference type="Proteomes" id="UP001152300"/>
    </source>
</evidence>
<evidence type="ECO:0000256" key="1">
    <source>
        <dbReference type="SAM" id="MobiDB-lite"/>
    </source>
</evidence>
<evidence type="ECO:0000313" key="2">
    <source>
        <dbReference type="EMBL" id="KAJ8064031.1"/>
    </source>
</evidence>
<dbReference type="EMBL" id="JAPEIS010000008">
    <property type="protein sequence ID" value="KAJ8064031.1"/>
    <property type="molecule type" value="Genomic_DNA"/>
</dbReference>
<dbReference type="OrthoDB" id="3541131at2759"/>
<sequence length="539" mass="60875">MASEATPSVSLSIIKAKLKELYEDIPEDNGNIKQPIGNHVMEKIAKLRGMIVTISKPQEDDNTKFLVLEHHENPKNPIHAPGQPKFISSSTRHLLSNCIVFSQVFDLKLSEPTFDRDDTIAYIPAALNIRNSGFAIKDKCIYLDELMRCDFIIQRDGYSAIVDLGIPQIMSHLIYWNRWLTKNKLSSTYTSEQHQETLNVAAFFGANSRSLELAAGGYGLVVPVTHDHGSLHPGYNHVDEGEENLRVDEDVESGTRDFSRNISCDIPEDTPNDGSSDIENGGNDSLLSNSEITRISYRVSESVSDKQTIEVPFGAQVGAEESLNYVVILRTDFPNEKQKELAINNWGKIHTPSYIRCFKTTLAQYAPNLLFFFNARENGSQEEVGDSGISVSDGHVWDPVQSDKKKPYCHYPQMFYDEIRSDFSEDWDGHDGLAPWTKGETGEDVLWLAVQFWILFAECNGVDDPPQHTREELALKEDLVHAVGKWLGAPHEKLWRFHYTWGTKMRSDDPNNKDRKREHGIGGAGYYPTKGRPTKKVKK</sequence>
<gene>
    <name evidence="2" type="ORF">OCU04_007872</name>
</gene>
<feature type="compositionally biased region" description="Basic and acidic residues" evidence="1">
    <location>
        <begin position="506"/>
        <end position="520"/>
    </location>
</feature>
<dbReference type="AlphaFoldDB" id="A0A9X0AJN2"/>
<feature type="region of interest" description="Disordered" evidence="1">
    <location>
        <begin position="506"/>
        <end position="539"/>
    </location>
</feature>
<accession>A0A9X0AJN2</accession>